<keyword evidence="2" id="KW-0812">Transmembrane</keyword>
<dbReference type="STRING" id="8022.A0A060YAX1"/>
<protein>
    <recommendedName>
        <fullName evidence="5">SEA domain-containing protein</fullName>
    </recommendedName>
</protein>
<dbReference type="Proteomes" id="UP000193380">
    <property type="component" value="Unassembled WGS sequence"/>
</dbReference>
<reference evidence="3" key="2">
    <citation type="submission" date="2014-03" db="EMBL/GenBank/DDBJ databases">
        <authorList>
            <person name="Genoscope - CEA"/>
        </authorList>
    </citation>
    <scope>NUCLEOTIDE SEQUENCE</scope>
</reference>
<feature type="transmembrane region" description="Helical" evidence="2">
    <location>
        <begin position="374"/>
        <end position="407"/>
    </location>
</feature>
<evidence type="ECO:0000256" key="2">
    <source>
        <dbReference type="SAM" id="Phobius"/>
    </source>
</evidence>
<evidence type="ECO:0000313" key="3">
    <source>
        <dbReference type="EMBL" id="CDQ88667.1"/>
    </source>
</evidence>
<proteinExistence type="predicted"/>
<name>A0A060YAX1_ONCMY</name>
<evidence type="ECO:0008006" key="5">
    <source>
        <dbReference type="Google" id="ProtNLM"/>
    </source>
</evidence>
<evidence type="ECO:0000256" key="1">
    <source>
        <dbReference type="SAM" id="MobiDB-lite"/>
    </source>
</evidence>
<sequence length="428" mass="44930">MTPTMTPTIAASTSTTVAPTTTTAAAPITTTVAASTNKTAAPTTSITTAGPTNILPPSTTTTVSPTTTTTTSTSTTVAPTMSISTAGPTTILPPTTTTTEANTEITTVAPTTPITTAGPKTILMTTATATSTTTTNAGPSTSTTAAPITTRTAAPTSTTTIALPTSTTTTATFTSTSTASVASTRFGTVVVFVRLEFQLNTAVPSKDVVLGAVDKKLSTQFRTFKIQRNTKATLQNATYIKLSDTSFAVDLGFKITNVSMEERLLQSARVTFTDDTYSQIQDSINSLLHDILSEPNGKQFDFPKAKFSVVGNQIRANVTYVYKEKDVNLPSAFLGDVLKVSGPTTTVAPTTTTSPPTTLLLTTPFSTSDRGFPGWALAIIIPCGIAIILVPLWILLCCMLCGGCAALRRRWQQHRAYNVQYTTRNGIF</sequence>
<evidence type="ECO:0000313" key="4">
    <source>
        <dbReference type="Proteomes" id="UP000193380"/>
    </source>
</evidence>
<organism evidence="3 4">
    <name type="scientific">Oncorhynchus mykiss</name>
    <name type="common">Rainbow trout</name>
    <name type="synonym">Salmo gairdneri</name>
    <dbReference type="NCBI Taxonomy" id="8022"/>
    <lineage>
        <taxon>Eukaryota</taxon>
        <taxon>Metazoa</taxon>
        <taxon>Chordata</taxon>
        <taxon>Craniata</taxon>
        <taxon>Vertebrata</taxon>
        <taxon>Euteleostomi</taxon>
        <taxon>Actinopterygii</taxon>
        <taxon>Neopterygii</taxon>
        <taxon>Teleostei</taxon>
        <taxon>Protacanthopterygii</taxon>
        <taxon>Salmoniformes</taxon>
        <taxon>Salmonidae</taxon>
        <taxon>Salmoninae</taxon>
        <taxon>Oncorhynchus</taxon>
    </lineage>
</organism>
<feature type="compositionally biased region" description="Polar residues" evidence="1">
    <location>
        <begin position="37"/>
        <end position="51"/>
    </location>
</feature>
<keyword evidence="2" id="KW-0472">Membrane</keyword>
<dbReference type="PaxDb" id="8022-A0A060YAX1"/>
<keyword evidence="2" id="KW-1133">Transmembrane helix</keyword>
<dbReference type="EMBL" id="FR908843">
    <property type="protein sequence ID" value="CDQ88667.1"/>
    <property type="molecule type" value="Genomic_DNA"/>
</dbReference>
<feature type="region of interest" description="Disordered" evidence="1">
    <location>
        <begin position="35"/>
        <end position="97"/>
    </location>
</feature>
<accession>A0A060YAX1</accession>
<dbReference type="AlphaFoldDB" id="A0A060YAX1"/>
<reference evidence="3" key="1">
    <citation type="journal article" date="2014" name="Nat. Commun.">
        <title>The rainbow trout genome provides novel insights into evolution after whole-genome duplication in vertebrates.</title>
        <authorList>
            <person name="Berthelot C."/>
            <person name="Brunet F."/>
            <person name="Chalopin D."/>
            <person name="Juanchich A."/>
            <person name="Bernard M."/>
            <person name="Noel B."/>
            <person name="Bento P."/>
            <person name="Da Silva C."/>
            <person name="Labadie K."/>
            <person name="Alberti A."/>
            <person name="Aury J.M."/>
            <person name="Louis A."/>
            <person name="Dehais P."/>
            <person name="Bardou P."/>
            <person name="Montfort J."/>
            <person name="Klopp C."/>
            <person name="Cabau C."/>
            <person name="Gaspin C."/>
            <person name="Thorgaard G.H."/>
            <person name="Boussaha M."/>
            <person name="Quillet E."/>
            <person name="Guyomard R."/>
            <person name="Galiana D."/>
            <person name="Bobe J."/>
            <person name="Volff J.N."/>
            <person name="Genet C."/>
            <person name="Wincker P."/>
            <person name="Jaillon O."/>
            <person name="Roest Crollius H."/>
            <person name="Guiguen Y."/>
        </authorList>
    </citation>
    <scope>NUCLEOTIDE SEQUENCE [LARGE SCALE GENOMIC DNA]</scope>
</reference>
<feature type="compositionally biased region" description="Low complexity" evidence="1">
    <location>
        <begin position="56"/>
        <end position="97"/>
    </location>
</feature>
<gene>
    <name evidence="3" type="ORF">GSONMT00021407001</name>
</gene>